<dbReference type="eggNOG" id="COG0695">
    <property type="taxonomic scope" value="Bacteria"/>
</dbReference>
<dbReference type="InterPro" id="IPR050983">
    <property type="entry name" value="GST_Omega/HSP26"/>
</dbReference>
<evidence type="ECO:0000313" key="2">
    <source>
        <dbReference type="EMBL" id="KFJ04420.1"/>
    </source>
</evidence>
<dbReference type="OrthoDB" id="8991911at2"/>
<dbReference type="InterPro" id="IPR004045">
    <property type="entry name" value="Glutathione_S-Trfase_N"/>
</dbReference>
<dbReference type="Gene3D" id="3.40.30.10">
    <property type="entry name" value="Glutaredoxin"/>
    <property type="match status" value="1"/>
</dbReference>
<dbReference type="PANTHER" id="PTHR43968">
    <property type="match status" value="1"/>
</dbReference>
<dbReference type="GO" id="GO:0005737">
    <property type="term" value="C:cytoplasm"/>
    <property type="evidence" value="ECO:0007669"/>
    <property type="project" value="TreeGrafter"/>
</dbReference>
<dbReference type="InterPro" id="IPR002109">
    <property type="entry name" value="Glutaredoxin"/>
</dbReference>
<keyword evidence="3" id="KW-1185">Reference proteome</keyword>
<dbReference type="RefSeq" id="WP_026642362.1">
    <property type="nucleotide sequence ID" value="NZ_JGZU01000018.1"/>
</dbReference>
<dbReference type="CDD" id="cd00570">
    <property type="entry name" value="GST_N_family"/>
    <property type="match status" value="1"/>
</dbReference>
<dbReference type="SUPFAM" id="SSF52833">
    <property type="entry name" value="Thioredoxin-like"/>
    <property type="match status" value="1"/>
</dbReference>
<name>A0A087E9G9_9BIFI</name>
<comment type="caution">
    <text evidence="2">The sequence shown here is derived from an EMBL/GenBank/DDBJ whole genome shotgun (WGS) entry which is preliminary data.</text>
</comment>
<evidence type="ECO:0000259" key="1">
    <source>
        <dbReference type="PROSITE" id="PS50404"/>
    </source>
</evidence>
<reference evidence="2 3" key="1">
    <citation type="submission" date="2014-03" db="EMBL/GenBank/DDBJ databases">
        <title>Genomics of Bifidobacteria.</title>
        <authorList>
            <person name="Ventura M."/>
            <person name="Milani C."/>
            <person name="Lugli G.A."/>
        </authorList>
    </citation>
    <scope>NUCLEOTIDE SEQUENCE [LARGE SCALE GENOMIC DNA]</scope>
    <source>
        <strain evidence="2 3">JCM 13495</strain>
    </source>
</reference>
<dbReference type="PROSITE" id="PS51354">
    <property type="entry name" value="GLUTAREDOXIN_2"/>
    <property type="match status" value="1"/>
</dbReference>
<dbReference type="AlphaFoldDB" id="A0A087E9G9"/>
<dbReference type="Proteomes" id="UP000029080">
    <property type="component" value="Unassembled WGS sequence"/>
</dbReference>
<dbReference type="PANTHER" id="PTHR43968:SF6">
    <property type="entry name" value="GLUTATHIONE S-TRANSFERASE OMEGA"/>
    <property type="match status" value="1"/>
</dbReference>
<evidence type="ECO:0000313" key="3">
    <source>
        <dbReference type="Proteomes" id="UP000029080"/>
    </source>
</evidence>
<dbReference type="PROSITE" id="PS50404">
    <property type="entry name" value="GST_NTER"/>
    <property type="match status" value="1"/>
</dbReference>
<protein>
    <submittedName>
        <fullName evidence="2">Glutaredoxin</fullName>
    </submittedName>
</protein>
<dbReference type="InterPro" id="IPR036249">
    <property type="entry name" value="Thioredoxin-like_sf"/>
</dbReference>
<accession>A0A087E9G9</accession>
<dbReference type="Pfam" id="PF00462">
    <property type="entry name" value="Glutaredoxin"/>
    <property type="match status" value="1"/>
</dbReference>
<gene>
    <name evidence="2" type="ORF">BITS_1281</name>
</gene>
<organism evidence="2 3">
    <name type="scientific">Bifidobacterium tsurumiense</name>
    <dbReference type="NCBI Taxonomy" id="356829"/>
    <lineage>
        <taxon>Bacteria</taxon>
        <taxon>Bacillati</taxon>
        <taxon>Actinomycetota</taxon>
        <taxon>Actinomycetes</taxon>
        <taxon>Bifidobacteriales</taxon>
        <taxon>Bifidobacteriaceae</taxon>
        <taxon>Bifidobacterium</taxon>
    </lineage>
</organism>
<dbReference type="STRING" id="356829.BITS_1281"/>
<sequence>MAKKLELFYKDDCPYCHKVMDFMDEHGISVEMCNVITDPANRERLLAVGGKGQVPCLFIDGEPLYESMDIIDFLAKEFSVDTTNGGASIGAGIGGGEAGGACSIDGDCH</sequence>
<dbReference type="EMBL" id="JGZU01000018">
    <property type="protein sequence ID" value="KFJ04420.1"/>
    <property type="molecule type" value="Genomic_DNA"/>
</dbReference>
<proteinExistence type="predicted"/>
<feature type="domain" description="GST N-terminal" evidence="1">
    <location>
        <begin position="3"/>
        <end position="82"/>
    </location>
</feature>